<feature type="region of interest" description="Disordered" evidence="2">
    <location>
        <begin position="1"/>
        <end position="30"/>
    </location>
</feature>
<dbReference type="InterPro" id="IPR036864">
    <property type="entry name" value="Zn2-C6_fun-type_DNA-bd_sf"/>
</dbReference>
<keyword evidence="1" id="KW-0539">Nucleus</keyword>
<proteinExistence type="predicted"/>
<dbReference type="Pfam" id="PF00172">
    <property type="entry name" value="Zn_clus"/>
    <property type="match status" value="1"/>
</dbReference>
<dbReference type="PANTHER" id="PTHR47655">
    <property type="entry name" value="QUINIC ACID UTILIZATION ACTIVATOR"/>
    <property type="match status" value="1"/>
</dbReference>
<gene>
    <name evidence="4" type="ORF">FocTR4_00012340</name>
</gene>
<reference evidence="4 5" key="1">
    <citation type="submission" date="2019-07" db="EMBL/GenBank/DDBJ databases">
        <title>The First High-Quality Draft Genome Sequence of the Causal Agent of the Current Panama Disease Epidemic.</title>
        <authorList>
            <person name="Warmington R.J."/>
            <person name="Kay W."/>
            <person name="Jeffries A."/>
            <person name="Bebber D."/>
            <person name="Moore K."/>
            <person name="Studholme D.J."/>
        </authorList>
    </citation>
    <scope>NUCLEOTIDE SEQUENCE [LARGE SCALE GENOMIC DNA]</scope>
    <source>
        <strain evidence="4 5">TR4</strain>
    </source>
</reference>
<dbReference type="CDD" id="cd00067">
    <property type="entry name" value="GAL4"/>
    <property type="match status" value="1"/>
</dbReference>
<dbReference type="GO" id="GO:0000981">
    <property type="term" value="F:DNA-binding transcription factor activity, RNA polymerase II-specific"/>
    <property type="evidence" value="ECO:0007669"/>
    <property type="project" value="InterPro"/>
</dbReference>
<sequence length="323" mass="36230">ENPLSMKSVMHRTSKRANSSAATIHHHRHAPRTVDVDGRHKRVWKACERCRVRKTKCDGEFPCKRCKDDGLVCTATIRKTKYKQLPQGYAEVLENTQFAFIATIHKLYSMILNNQPWELGEPELNNHGQPVIHSIAQKLGCIRPQSDAELSVHSVFPETEASLSEPAPQLEGQQDDNGKQMEDKDADGSVCDRTDRASLSPQTLTNNTSDFVFAPPLPDIDAAAKCPPQSPLMSSFPAWLITGKSQLSNLTMQFMQQPNSLNNVDLRHQRLVGSQISTISPHVLSCRNPEVMMGVEDATTYFTYDGEYTRQRPWLGGLIGDYR</sequence>
<name>A0A5C6SIV0_FUSOC</name>
<dbReference type="Gene3D" id="4.10.240.10">
    <property type="entry name" value="Zn(2)-C6 fungal-type DNA-binding domain"/>
    <property type="match status" value="1"/>
</dbReference>
<dbReference type="InterPro" id="IPR052783">
    <property type="entry name" value="Metabolic/Drug-Res_Regulator"/>
</dbReference>
<evidence type="ECO:0000313" key="5">
    <source>
        <dbReference type="Proteomes" id="UP000321331"/>
    </source>
</evidence>
<dbReference type="Proteomes" id="UP000321331">
    <property type="component" value="Unassembled WGS sequence"/>
</dbReference>
<organism evidence="4 5">
    <name type="scientific">Fusarium oxysporum f. sp. cubense</name>
    <dbReference type="NCBI Taxonomy" id="61366"/>
    <lineage>
        <taxon>Eukaryota</taxon>
        <taxon>Fungi</taxon>
        <taxon>Dikarya</taxon>
        <taxon>Ascomycota</taxon>
        <taxon>Pezizomycotina</taxon>
        <taxon>Sordariomycetes</taxon>
        <taxon>Hypocreomycetidae</taxon>
        <taxon>Hypocreales</taxon>
        <taxon>Nectriaceae</taxon>
        <taxon>Fusarium</taxon>
        <taxon>Fusarium oxysporum species complex</taxon>
    </lineage>
</organism>
<accession>A0A5C6SIV0</accession>
<dbReference type="SUPFAM" id="SSF57701">
    <property type="entry name" value="Zn2/Cys6 DNA-binding domain"/>
    <property type="match status" value="1"/>
</dbReference>
<evidence type="ECO:0000259" key="3">
    <source>
        <dbReference type="PROSITE" id="PS50048"/>
    </source>
</evidence>
<dbReference type="EMBL" id="VMNF01000012">
    <property type="protein sequence ID" value="TXB98213.1"/>
    <property type="molecule type" value="Genomic_DNA"/>
</dbReference>
<feature type="domain" description="Zn(2)-C6 fungal-type" evidence="3">
    <location>
        <begin position="46"/>
        <end position="75"/>
    </location>
</feature>
<evidence type="ECO:0000313" key="4">
    <source>
        <dbReference type="EMBL" id="TXB98213.1"/>
    </source>
</evidence>
<dbReference type="AlphaFoldDB" id="A0A5C6SIV0"/>
<dbReference type="PROSITE" id="PS50048">
    <property type="entry name" value="ZN2_CY6_FUNGAL_2"/>
    <property type="match status" value="1"/>
</dbReference>
<dbReference type="InterPro" id="IPR001138">
    <property type="entry name" value="Zn2Cys6_DnaBD"/>
</dbReference>
<evidence type="ECO:0000256" key="2">
    <source>
        <dbReference type="SAM" id="MobiDB-lite"/>
    </source>
</evidence>
<evidence type="ECO:0000256" key="1">
    <source>
        <dbReference type="ARBA" id="ARBA00023242"/>
    </source>
</evidence>
<dbReference type="GO" id="GO:0008270">
    <property type="term" value="F:zinc ion binding"/>
    <property type="evidence" value="ECO:0007669"/>
    <property type="project" value="InterPro"/>
</dbReference>
<dbReference type="PROSITE" id="PS00463">
    <property type="entry name" value="ZN2_CY6_FUNGAL_1"/>
    <property type="match status" value="1"/>
</dbReference>
<dbReference type="SMART" id="SM00066">
    <property type="entry name" value="GAL4"/>
    <property type="match status" value="1"/>
</dbReference>
<feature type="compositionally biased region" description="Basic and acidic residues" evidence="2">
    <location>
        <begin position="176"/>
        <end position="196"/>
    </location>
</feature>
<comment type="caution">
    <text evidence="4">The sequence shown here is derived from an EMBL/GenBank/DDBJ whole genome shotgun (WGS) entry which is preliminary data.</text>
</comment>
<feature type="non-terminal residue" evidence="4">
    <location>
        <position position="1"/>
    </location>
</feature>
<dbReference type="PANTHER" id="PTHR47655:SF3">
    <property type="entry name" value="ZN(II)2CYS6 TRANSCRIPTION FACTOR (EUROFUNG)"/>
    <property type="match status" value="1"/>
</dbReference>
<protein>
    <recommendedName>
        <fullName evidence="3">Zn(2)-C6 fungal-type domain-containing protein</fullName>
    </recommendedName>
</protein>
<feature type="region of interest" description="Disordered" evidence="2">
    <location>
        <begin position="157"/>
        <end position="203"/>
    </location>
</feature>